<dbReference type="InterPro" id="IPR011059">
    <property type="entry name" value="Metal-dep_hydrolase_composite"/>
</dbReference>
<organism evidence="2 3">
    <name type="scientific">Aminobacter niigataensis</name>
    <dbReference type="NCBI Taxonomy" id="83265"/>
    <lineage>
        <taxon>Bacteria</taxon>
        <taxon>Pseudomonadati</taxon>
        <taxon>Pseudomonadota</taxon>
        <taxon>Alphaproteobacteria</taxon>
        <taxon>Hyphomicrobiales</taxon>
        <taxon>Phyllobacteriaceae</taxon>
        <taxon>Aminobacter</taxon>
    </lineage>
</organism>
<dbReference type="NCBIfam" id="NF005759">
    <property type="entry name" value="PRK07583.1"/>
    <property type="match status" value="1"/>
</dbReference>
<proteinExistence type="predicted"/>
<dbReference type="SUPFAM" id="SSF51556">
    <property type="entry name" value="Metallo-dependent hydrolases"/>
    <property type="match status" value="1"/>
</dbReference>
<evidence type="ECO:0000313" key="3">
    <source>
        <dbReference type="Proteomes" id="UP000539538"/>
    </source>
</evidence>
<sequence>MVALTLRQLKLISVITDINLLDSIANCKRLSREMLPRMPFLQVSKARLSFAPLTNDNPQRMDDLMTRPTPDRQSLREALADGARHGRYVLRNLRLCSALTTTGSTAADAEFMLTDVTIENGEIAATNPTGIFAADAGTLSIDAGGRVALPAFVDCHTHLDKGHILPRTPEADGSFAGAMTATISDRTQNWSHEDVARRMDFALRCAYHYGTIAIRTHLDSKPPQDAISWPVFQELRDQWRGRIELQAACLFGIDLARDQVALEDIARRVAAAGGMLGAVAFPTPDLDMLLDRMFATATRFGMDLDFHADETADPSADALRRIAEAALRSRFSGKVLVGHCCSLARQDHAAVDETLDKVALAGVAVVSLPMCNLYLQDRRNDGTTPRWRGVTLLHEMKQRGIAVALASDNTRDPFYAYGDLDMMETYRMGTRILHLDHQVGDWPRAVSATPAAIMRLDGKGVIAEGQPGDFTLFEGRTWSELLSRPESNRIVVRHGAPIDAPLPSYAELDDLSGLALQ</sequence>
<reference evidence="2 3" key="1">
    <citation type="submission" date="2020-08" db="EMBL/GenBank/DDBJ databases">
        <title>Genomic Encyclopedia of Type Strains, Phase IV (KMG-IV): sequencing the most valuable type-strain genomes for metagenomic binning, comparative biology and taxonomic classification.</title>
        <authorList>
            <person name="Goeker M."/>
        </authorList>
    </citation>
    <scope>NUCLEOTIDE SEQUENCE [LARGE SCALE GENOMIC DNA]</scope>
    <source>
        <strain evidence="2 3">DSM 7050</strain>
    </source>
</reference>
<feature type="domain" description="Amidohydrolase 3" evidence="1">
    <location>
        <begin position="262"/>
        <end position="495"/>
    </location>
</feature>
<dbReference type="PANTHER" id="PTHR32027">
    <property type="entry name" value="CYTOSINE DEAMINASE"/>
    <property type="match status" value="1"/>
</dbReference>
<dbReference type="GO" id="GO:0004131">
    <property type="term" value="F:cytosine deaminase activity"/>
    <property type="evidence" value="ECO:0007669"/>
    <property type="project" value="UniProtKB-EC"/>
</dbReference>
<accession>A0ABR6L9J9</accession>
<dbReference type="PANTHER" id="PTHR32027:SF0">
    <property type="entry name" value="CYTOSINE DEAMINASE"/>
    <property type="match status" value="1"/>
</dbReference>
<dbReference type="Proteomes" id="UP000539538">
    <property type="component" value="Unassembled WGS sequence"/>
</dbReference>
<dbReference type="Gene3D" id="2.30.40.10">
    <property type="entry name" value="Urease, subunit C, domain 1"/>
    <property type="match status" value="1"/>
</dbReference>
<protein>
    <submittedName>
        <fullName evidence="2">Cytosine deaminase</fullName>
        <ecNumber evidence="2">3.5.4.1</ecNumber>
    </submittedName>
</protein>
<dbReference type="Pfam" id="PF07969">
    <property type="entry name" value="Amidohydro_3"/>
    <property type="match status" value="1"/>
</dbReference>
<keyword evidence="3" id="KW-1185">Reference proteome</keyword>
<dbReference type="SUPFAM" id="SSF51338">
    <property type="entry name" value="Composite domain of metallo-dependent hydrolases"/>
    <property type="match status" value="1"/>
</dbReference>
<dbReference type="EMBL" id="JACHOT010000017">
    <property type="protein sequence ID" value="MBB4653478.1"/>
    <property type="molecule type" value="Genomic_DNA"/>
</dbReference>
<evidence type="ECO:0000259" key="1">
    <source>
        <dbReference type="Pfam" id="PF07969"/>
    </source>
</evidence>
<name>A0ABR6L9J9_9HYPH</name>
<dbReference type="InterPro" id="IPR013108">
    <property type="entry name" value="Amidohydro_3"/>
</dbReference>
<dbReference type="CDD" id="cd01293">
    <property type="entry name" value="Bact_CD"/>
    <property type="match status" value="1"/>
</dbReference>
<keyword evidence="2" id="KW-0378">Hydrolase</keyword>
<evidence type="ECO:0000313" key="2">
    <source>
        <dbReference type="EMBL" id="MBB4653478.1"/>
    </source>
</evidence>
<dbReference type="Gene3D" id="3.20.20.140">
    <property type="entry name" value="Metal-dependent hydrolases"/>
    <property type="match status" value="1"/>
</dbReference>
<gene>
    <name evidence="2" type="ORF">GGQ99_005269</name>
</gene>
<comment type="caution">
    <text evidence="2">The sequence shown here is derived from an EMBL/GenBank/DDBJ whole genome shotgun (WGS) entry which is preliminary data.</text>
</comment>
<dbReference type="InterPro" id="IPR052349">
    <property type="entry name" value="Metallo-hydrolase_Enzymes"/>
</dbReference>
<dbReference type="InterPro" id="IPR032466">
    <property type="entry name" value="Metal_Hydrolase"/>
</dbReference>
<dbReference type="EC" id="3.5.4.1" evidence="2"/>